<dbReference type="Gene3D" id="3.40.50.2300">
    <property type="match status" value="1"/>
</dbReference>
<keyword evidence="4" id="KW-0808">Transferase</keyword>
<evidence type="ECO:0000259" key="8">
    <source>
        <dbReference type="PROSITE" id="PS50109"/>
    </source>
</evidence>
<evidence type="ECO:0000313" key="11">
    <source>
        <dbReference type="Proteomes" id="UP001431449"/>
    </source>
</evidence>
<accession>A0ABT0GBZ9</accession>
<keyword evidence="3 6" id="KW-0597">Phosphoprotein</keyword>
<dbReference type="Pfam" id="PF00512">
    <property type="entry name" value="HisKA"/>
    <property type="match status" value="1"/>
</dbReference>
<dbReference type="SUPFAM" id="SSF63829">
    <property type="entry name" value="Calcium-dependent phosphotriesterase"/>
    <property type="match status" value="1"/>
</dbReference>
<dbReference type="InterPro" id="IPR036097">
    <property type="entry name" value="HisK_dim/P_sf"/>
</dbReference>
<dbReference type="PROSITE" id="PS50109">
    <property type="entry name" value="HIS_KIN"/>
    <property type="match status" value="1"/>
</dbReference>
<dbReference type="EMBL" id="JALNMH010000001">
    <property type="protein sequence ID" value="MCK7592072.1"/>
    <property type="molecule type" value="Genomic_DNA"/>
</dbReference>
<dbReference type="GO" id="GO:0005524">
    <property type="term" value="F:ATP binding"/>
    <property type="evidence" value="ECO:0007669"/>
    <property type="project" value="UniProtKB-KW"/>
</dbReference>
<dbReference type="Gene3D" id="3.30.565.10">
    <property type="entry name" value="Histidine kinase-like ATPase, C-terminal domain"/>
    <property type="match status" value="1"/>
</dbReference>
<sequence length="1172" mass="125788">MHALQRCVATMLLGLWTTAAFADTPLFRQLGAAEGLPSERVYTLAQDLHGCLWVGTADGLARFDGSRFEVFHHDPRREGSLPSNIVQALHLDGEGRLWAGFEGGGLAEVHGHGQQLRRWRDAEGLDVDADVWAIASGEPGEIYFGGFGTGLVRIDPETGERRHWGSEQGLLSDHILGLVVDPQHGLWVASYGGLQRLRDGVLETPQPEQGAPPPGPVFSLTLDQGVLLIGNRDGVYRHAEGRFERVDSVPEGGVLSVAADAEGALWVGRLAGLDLVPAEGAARPALSAARRSGRRTVMELLRDHENGLWVASEGGGLLHLPPQWRRFRSWQAEDEGLQTAEPSAAAFDADGRLWTGGNDGRVERIDPATGASSTVLESGPDWPDKRVTALLPLGDVLFVGTRRGLVRRSLDGQAATRVFTAAAKDDPDAPTLGAIDHLLAARDGSLWMSVYGGGIEQRDRAGRLLRRFTEAEGLAGLDSEQLRWGPDGSLWIAGGDGLQQLDPDSGRFDRLDALAGERVFGFAFDGAGRLWAARRDGLVWMVQSPTGWKLGGQLDLLSGIEVGGLAADAVGRLWANSTRGLWRIDPQRGTARRFGVRDGLPGQEFSDRPLVESADRARLAAVLPQAVVQVDSALFSGAVREPRLRLEPVSLRRAGQALDLASEPVVSLRYDDREIALAARVSSFVEPDAWRYRMRLAPFDPEWVELGGSSRRVFPLLAPGDYRLQVQAAGPDGEWHAHPPLAIEVQPPWWQLPIARAGQVLLGLLALALLLRAYRRRGEARAAAALGESQRLWALQASEQKSQFLATLAHEIRTPMTGLLGMAELLAGSDLDPAQRRQLEAVRRSGDLLRRLVDDALDLARIEAGRLEIRPRPMPLRTACQQALDTLDTQLRGKGLKAGCELGPDLPEWVEADPERLQQILLNLLSNALKFTEAGGIRLCVTAAEPPWIAFEVIDSGPGIDPAQRERLLRRFEQVEGEDTARRHGGAGLGLAISSELARAMGGSLTLDAAPGGGTCVRVRLPLPAAEPPAGARRPLPPARDRSSGLGILLVEDDALAAEAIQGLLAAQGHRTRRAAHALEALAELEQELPDLALLDLDLPGMDGLQLAALIRARHPGLPLLAVSARSAADTEAAVREAGMQALLRKPVDGAALEAALCEGAAACQAGPGAAG</sequence>
<comment type="caution">
    <text evidence="10">The sequence shown here is derived from an EMBL/GenBank/DDBJ whole genome shotgun (WGS) entry which is preliminary data.</text>
</comment>
<dbReference type="PROSITE" id="PS50110">
    <property type="entry name" value="RESPONSE_REGULATORY"/>
    <property type="match status" value="1"/>
</dbReference>
<dbReference type="CDD" id="cd00082">
    <property type="entry name" value="HisKA"/>
    <property type="match status" value="1"/>
</dbReference>
<protein>
    <recommendedName>
        <fullName evidence="2">histidine kinase</fullName>
        <ecNumber evidence="2">2.7.13.3</ecNumber>
    </recommendedName>
</protein>
<dbReference type="InterPro" id="IPR011006">
    <property type="entry name" value="CheY-like_superfamily"/>
</dbReference>
<dbReference type="SUPFAM" id="SSF55874">
    <property type="entry name" value="ATPase domain of HSP90 chaperone/DNA topoisomerase II/histidine kinase"/>
    <property type="match status" value="1"/>
</dbReference>
<keyword evidence="10" id="KW-0067">ATP-binding</keyword>
<evidence type="ECO:0000256" key="2">
    <source>
        <dbReference type="ARBA" id="ARBA00012438"/>
    </source>
</evidence>
<dbReference type="SMART" id="SM00387">
    <property type="entry name" value="HATPase_c"/>
    <property type="match status" value="1"/>
</dbReference>
<feature type="chain" id="PRO_5047371132" description="histidine kinase" evidence="7">
    <location>
        <begin position="23"/>
        <end position="1172"/>
    </location>
</feature>
<feature type="signal peptide" evidence="7">
    <location>
        <begin position="1"/>
        <end position="22"/>
    </location>
</feature>
<keyword evidence="11" id="KW-1185">Reference proteome</keyword>
<dbReference type="PANTHER" id="PTHR43047">
    <property type="entry name" value="TWO-COMPONENT HISTIDINE PROTEIN KINASE"/>
    <property type="match status" value="1"/>
</dbReference>
<dbReference type="CDD" id="cd16922">
    <property type="entry name" value="HATPase_EvgS-ArcB-TorS-like"/>
    <property type="match status" value="1"/>
</dbReference>
<dbReference type="PANTHER" id="PTHR43047:SF72">
    <property type="entry name" value="OSMOSENSING HISTIDINE PROTEIN KINASE SLN1"/>
    <property type="match status" value="1"/>
</dbReference>
<evidence type="ECO:0000256" key="1">
    <source>
        <dbReference type="ARBA" id="ARBA00000085"/>
    </source>
</evidence>
<dbReference type="Pfam" id="PF02518">
    <property type="entry name" value="HATPase_c"/>
    <property type="match status" value="1"/>
</dbReference>
<comment type="catalytic activity">
    <reaction evidence="1">
        <text>ATP + protein L-histidine = ADP + protein N-phospho-L-histidine.</text>
        <dbReference type="EC" id="2.7.13.3"/>
    </reaction>
</comment>
<dbReference type="InterPro" id="IPR001789">
    <property type="entry name" value="Sig_transdc_resp-reg_receiver"/>
</dbReference>
<dbReference type="InterPro" id="IPR004358">
    <property type="entry name" value="Sig_transdc_His_kin-like_C"/>
</dbReference>
<dbReference type="InterPro" id="IPR003661">
    <property type="entry name" value="HisK_dim/P_dom"/>
</dbReference>
<dbReference type="InterPro" id="IPR036890">
    <property type="entry name" value="HATPase_C_sf"/>
</dbReference>
<dbReference type="Gene3D" id="2.60.40.10">
    <property type="entry name" value="Immunoglobulins"/>
    <property type="match status" value="1"/>
</dbReference>
<keyword evidence="5" id="KW-0418">Kinase</keyword>
<dbReference type="Pfam" id="PF07495">
    <property type="entry name" value="Y_Y_Y"/>
    <property type="match status" value="1"/>
</dbReference>
<name>A0ABT0GBZ9_9GAMM</name>
<dbReference type="Proteomes" id="UP001431449">
    <property type="component" value="Unassembled WGS sequence"/>
</dbReference>
<keyword evidence="7" id="KW-0732">Signal</keyword>
<dbReference type="InterPro" id="IPR013783">
    <property type="entry name" value="Ig-like_fold"/>
</dbReference>
<dbReference type="InterPro" id="IPR003594">
    <property type="entry name" value="HATPase_dom"/>
</dbReference>
<dbReference type="SMART" id="SM00388">
    <property type="entry name" value="HisKA"/>
    <property type="match status" value="1"/>
</dbReference>
<dbReference type="InterPro" id="IPR015943">
    <property type="entry name" value="WD40/YVTN_repeat-like_dom_sf"/>
</dbReference>
<dbReference type="EC" id="2.7.13.3" evidence="2"/>
<evidence type="ECO:0000256" key="6">
    <source>
        <dbReference type="PROSITE-ProRule" id="PRU00169"/>
    </source>
</evidence>
<dbReference type="InterPro" id="IPR005467">
    <property type="entry name" value="His_kinase_dom"/>
</dbReference>
<dbReference type="PRINTS" id="PR00344">
    <property type="entry name" value="BCTRLSENSOR"/>
</dbReference>
<feature type="domain" description="Response regulatory" evidence="9">
    <location>
        <begin position="1047"/>
        <end position="1161"/>
    </location>
</feature>
<dbReference type="RefSeq" id="WP_248203986.1">
    <property type="nucleotide sequence ID" value="NZ_JALNMH010000001.1"/>
</dbReference>
<feature type="modified residue" description="4-aspartylphosphate" evidence="6">
    <location>
        <position position="1096"/>
    </location>
</feature>
<reference evidence="10" key="1">
    <citation type="submission" date="2022-04" db="EMBL/GenBank/DDBJ databases">
        <title>Lysobacter sp. CAU 1642 isolated from sea sand.</title>
        <authorList>
            <person name="Kim W."/>
        </authorList>
    </citation>
    <scope>NUCLEOTIDE SEQUENCE</scope>
    <source>
        <strain evidence="10">CAU 1642</strain>
    </source>
</reference>
<evidence type="ECO:0000256" key="5">
    <source>
        <dbReference type="ARBA" id="ARBA00022777"/>
    </source>
</evidence>
<keyword evidence="10" id="KW-0547">Nucleotide-binding</keyword>
<dbReference type="Gene3D" id="1.10.287.130">
    <property type="match status" value="1"/>
</dbReference>
<evidence type="ECO:0000256" key="4">
    <source>
        <dbReference type="ARBA" id="ARBA00022679"/>
    </source>
</evidence>
<dbReference type="SMART" id="SM00448">
    <property type="entry name" value="REC"/>
    <property type="match status" value="1"/>
</dbReference>
<dbReference type="SUPFAM" id="SSF52172">
    <property type="entry name" value="CheY-like"/>
    <property type="match status" value="1"/>
</dbReference>
<dbReference type="Pfam" id="PF00072">
    <property type="entry name" value="Response_reg"/>
    <property type="match status" value="1"/>
</dbReference>
<evidence type="ECO:0000313" key="10">
    <source>
        <dbReference type="EMBL" id="MCK7592072.1"/>
    </source>
</evidence>
<dbReference type="Gene3D" id="2.130.10.10">
    <property type="entry name" value="YVTN repeat-like/Quinoprotein amine dehydrogenase"/>
    <property type="match status" value="2"/>
</dbReference>
<evidence type="ECO:0000256" key="7">
    <source>
        <dbReference type="SAM" id="SignalP"/>
    </source>
</evidence>
<evidence type="ECO:0000256" key="3">
    <source>
        <dbReference type="ARBA" id="ARBA00022553"/>
    </source>
</evidence>
<proteinExistence type="predicted"/>
<organism evidence="10 11">
    <name type="scientific">Pseudomarimonas salicorniae</name>
    <dbReference type="NCBI Taxonomy" id="2933270"/>
    <lineage>
        <taxon>Bacteria</taxon>
        <taxon>Pseudomonadati</taxon>
        <taxon>Pseudomonadota</taxon>
        <taxon>Gammaproteobacteria</taxon>
        <taxon>Lysobacterales</taxon>
        <taxon>Lysobacteraceae</taxon>
        <taxon>Pseudomarimonas</taxon>
    </lineage>
</organism>
<dbReference type="SUPFAM" id="SSF101898">
    <property type="entry name" value="NHL repeat"/>
    <property type="match status" value="1"/>
</dbReference>
<feature type="domain" description="Histidine kinase" evidence="8">
    <location>
        <begin position="807"/>
        <end position="1025"/>
    </location>
</feature>
<evidence type="ECO:0000259" key="9">
    <source>
        <dbReference type="PROSITE" id="PS50110"/>
    </source>
</evidence>
<dbReference type="InterPro" id="IPR011123">
    <property type="entry name" value="Y_Y_Y"/>
</dbReference>
<gene>
    <name evidence="10" type="ORF">M0G41_00135</name>
</gene>
<dbReference type="SUPFAM" id="SSF47384">
    <property type="entry name" value="Homodimeric domain of signal transducing histidine kinase"/>
    <property type="match status" value="1"/>
</dbReference>